<keyword evidence="3 5" id="KW-0687">Ribonucleoprotein</keyword>
<dbReference type="HOGENOM" id="CLU_071479_3_1_2"/>
<accession>A0A0E3WZW2</accession>
<dbReference type="KEGG" id="mmet:MCMEM_0601"/>
<evidence type="ECO:0000256" key="3">
    <source>
        <dbReference type="ARBA" id="ARBA00023274"/>
    </source>
</evidence>
<dbReference type="SMART" id="SM01393">
    <property type="entry name" value="Ribosomal_L32e"/>
    <property type="match status" value="1"/>
</dbReference>
<evidence type="ECO:0000313" key="6">
    <source>
        <dbReference type="EMBL" id="AKB84654.1"/>
    </source>
</evidence>
<dbReference type="NCBIfam" id="NF006332">
    <property type="entry name" value="PRK08562.1"/>
    <property type="match status" value="1"/>
</dbReference>
<dbReference type="EMBL" id="CP009518">
    <property type="protein sequence ID" value="AKB84654.1"/>
    <property type="molecule type" value="Genomic_DNA"/>
</dbReference>
<reference evidence="6 7" key="1">
    <citation type="submission" date="2014-07" db="EMBL/GenBank/DDBJ databases">
        <title>Methanogenic archaea and the global carbon cycle.</title>
        <authorList>
            <person name="Henriksen J.R."/>
            <person name="Luke J."/>
            <person name="Reinhart S."/>
            <person name="Benedict M.N."/>
            <person name="Youngblut N.D."/>
            <person name="Metcalf M.E."/>
            <person name="Whitaker R.J."/>
            <person name="Metcalf W.W."/>
        </authorList>
    </citation>
    <scope>NUCLEOTIDE SEQUENCE [LARGE SCALE GENOMIC DNA]</scope>
    <source>
        <strain evidence="6 7">MM1</strain>
    </source>
</reference>
<dbReference type="AlphaFoldDB" id="A0A0E3WZW2"/>
<dbReference type="Proteomes" id="UP000033048">
    <property type="component" value="Chromosome"/>
</dbReference>
<proteinExistence type="inferred from homology"/>
<dbReference type="PROSITE" id="PS00580">
    <property type="entry name" value="RIBOSOMAL_L32E"/>
    <property type="match status" value="1"/>
</dbReference>
<dbReference type="InterPro" id="IPR001515">
    <property type="entry name" value="Ribosomal_eL32"/>
</dbReference>
<dbReference type="SUPFAM" id="SSF52042">
    <property type="entry name" value="Ribosomal protein L32e"/>
    <property type="match status" value="1"/>
</dbReference>
<keyword evidence="7" id="KW-1185">Reference proteome</keyword>
<evidence type="ECO:0000256" key="5">
    <source>
        <dbReference type="HAMAP-Rule" id="MF_00810"/>
    </source>
</evidence>
<dbReference type="Pfam" id="PF01655">
    <property type="entry name" value="Ribosomal_L32e"/>
    <property type="match status" value="1"/>
</dbReference>
<evidence type="ECO:0000256" key="4">
    <source>
        <dbReference type="ARBA" id="ARBA00035229"/>
    </source>
</evidence>
<gene>
    <name evidence="5" type="primary">rpl32e</name>
    <name evidence="6" type="ORF">MCMEM_0601</name>
</gene>
<evidence type="ECO:0000256" key="2">
    <source>
        <dbReference type="ARBA" id="ARBA00022980"/>
    </source>
</evidence>
<dbReference type="OrthoDB" id="372100at2157"/>
<name>A0A0E3WZW2_METMT</name>
<dbReference type="PANTHER" id="PTHR23413:SF1">
    <property type="entry name" value="RIBOSOMAL PROTEIN L32"/>
    <property type="match status" value="1"/>
</dbReference>
<keyword evidence="2 5" id="KW-0689">Ribosomal protein</keyword>
<evidence type="ECO:0000313" key="7">
    <source>
        <dbReference type="Proteomes" id="UP000033048"/>
    </source>
</evidence>
<dbReference type="InterPro" id="IPR036351">
    <property type="entry name" value="Ribosomal_eL32_sf"/>
</dbReference>
<dbReference type="GeneID" id="24893105"/>
<dbReference type="PATRIC" id="fig|1434104.5.peg.650"/>
<dbReference type="CDD" id="cd00513">
    <property type="entry name" value="Ribosomal_L32_L32e"/>
    <property type="match status" value="1"/>
</dbReference>
<dbReference type="GO" id="GO:0006412">
    <property type="term" value="P:translation"/>
    <property type="evidence" value="ECO:0007669"/>
    <property type="project" value="UniProtKB-UniRule"/>
</dbReference>
<comment type="similarity">
    <text evidence="1 5">Belongs to the eukaryotic ribosomal protein eL32 family.</text>
</comment>
<evidence type="ECO:0000256" key="1">
    <source>
        <dbReference type="ARBA" id="ARBA00008431"/>
    </source>
</evidence>
<organism evidence="6 7">
    <name type="scientific">Methanococcoides methylutens MM1</name>
    <dbReference type="NCBI Taxonomy" id="1434104"/>
    <lineage>
        <taxon>Archaea</taxon>
        <taxon>Methanobacteriati</taxon>
        <taxon>Methanobacteriota</taxon>
        <taxon>Stenosarchaea group</taxon>
        <taxon>Methanomicrobia</taxon>
        <taxon>Methanosarcinales</taxon>
        <taxon>Methanosarcinaceae</taxon>
        <taxon>Methanococcoides</taxon>
    </lineage>
</organism>
<dbReference type="GO" id="GO:0022625">
    <property type="term" value="C:cytosolic large ribosomal subunit"/>
    <property type="evidence" value="ECO:0007669"/>
    <property type="project" value="TreeGrafter"/>
</dbReference>
<dbReference type="RefSeq" id="WP_156146008.1">
    <property type="nucleotide sequence ID" value="NZ_CP009518.1"/>
</dbReference>
<dbReference type="PANTHER" id="PTHR23413">
    <property type="entry name" value="60S RIBOSOMAL PROTEIN L32 AND DNA-DIRECTED RNA POLYMERASE II, SUBUNIT N"/>
    <property type="match status" value="1"/>
</dbReference>
<dbReference type="InterPro" id="IPR018263">
    <property type="entry name" value="Ribosomal_eL32_CS"/>
</dbReference>
<sequence length="148" mass="16437">MEDTVNETNMKEAVATELALDEESKRLFKVRKVQKGKKPAFKRTDSHKYKRLDSNWRRPRGLQGKQRRHIAAKGARAQVGYGSPSAVKGLHPSGYAEVLVKTVADVDNVDASLEAIRIARTVGARKKALIEAKATEMGIKILNPTRSE</sequence>
<dbReference type="STRING" id="1434104.MCMEM_0601"/>
<dbReference type="HAMAP" id="MF_00810">
    <property type="entry name" value="Ribosomal_eL32"/>
    <property type="match status" value="1"/>
</dbReference>
<protein>
    <recommendedName>
        <fullName evidence="4 5">Large ribosomal subunit protein eL32</fullName>
    </recommendedName>
</protein>
<dbReference type="GO" id="GO:0003735">
    <property type="term" value="F:structural constituent of ribosome"/>
    <property type="evidence" value="ECO:0007669"/>
    <property type="project" value="InterPro"/>
</dbReference>
<dbReference type="InterPro" id="IPR023654">
    <property type="entry name" value="Ribosomal_eL32_arc"/>
</dbReference>